<organism evidence="2">
    <name type="scientific">Neospora caninum (strain Liverpool)</name>
    <dbReference type="NCBI Taxonomy" id="572307"/>
    <lineage>
        <taxon>Eukaryota</taxon>
        <taxon>Sar</taxon>
        <taxon>Alveolata</taxon>
        <taxon>Apicomplexa</taxon>
        <taxon>Conoidasida</taxon>
        <taxon>Coccidia</taxon>
        <taxon>Eucoccidiorida</taxon>
        <taxon>Eimeriorina</taxon>
        <taxon>Sarcocystidae</taxon>
        <taxon>Neospora</taxon>
    </lineage>
</organism>
<feature type="region of interest" description="Disordered" evidence="1">
    <location>
        <begin position="19"/>
        <end position="180"/>
    </location>
</feature>
<evidence type="ECO:0000313" key="2">
    <source>
        <dbReference type="EMBL" id="CEL68705.1"/>
    </source>
</evidence>
<gene>
    <name evidence="2" type="ORF">BN1204_044470</name>
</gene>
<feature type="compositionally biased region" description="Acidic residues" evidence="1">
    <location>
        <begin position="151"/>
        <end position="161"/>
    </location>
</feature>
<accession>A0A0F7UJF1</accession>
<feature type="compositionally biased region" description="Basic and acidic residues" evidence="1">
    <location>
        <begin position="632"/>
        <end position="644"/>
    </location>
</feature>
<feature type="compositionally biased region" description="Polar residues" evidence="1">
    <location>
        <begin position="645"/>
        <end position="655"/>
    </location>
</feature>
<feature type="region of interest" description="Disordered" evidence="1">
    <location>
        <begin position="892"/>
        <end position="911"/>
    </location>
</feature>
<dbReference type="AlphaFoldDB" id="A0A0F7UJF1"/>
<feature type="compositionally biased region" description="Low complexity" evidence="1">
    <location>
        <begin position="19"/>
        <end position="38"/>
    </location>
</feature>
<feature type="region of interest" description="Disordered" evidence="1">
    <location>
        <begin position="632"/>
        <end position="728"/>
    </location>
</feature>
<feature type="compositionally biased region" description="Gly residues" evidence="1">
    <location>
        <begin position="746"/>
        <end position="755"/>
    </location>
</feature>
<feature type="region of interest" description="Disordered" evidence="1">
    <location>
        <begin position="785"/>
        <end position="824"/>
    </location>
</feature>
<feature type="compositionally biased region" description="Basic and acidic residues" evidence="1">
    <location>
        <begin position="162"/>
        <end position="173"/>
    </location>
</feature>
<feature type="region of interest" description="Disordered" evidence="1">
    <location>
        <begin position="746"/>
        <end position="765"/>
    </location>
</feature>
<protein>
    <submittedName>
        <fullName evidence="2">Uncharacterized protein</fullName>
    </submittedName>
</protein>
<feature type="compositionally biased region" description="Acidic residues" evidence="1">
    <location>
        <begin position="892"/>
        <end position="904"/>
    </location>
</feature>
<proteinExistence type="predicted"/>
<feature type="compositionally biased region" description="Gly residues" evidence="1">
    <location>
        <begin position="691"/>
        <end position="701"/>
    </location>
</feature>
<name>A0A0F7UJF1_NEOCL</name>
<feature type="compositionally biased region" description="Basic and acidic residues" evidence="1">
    <location>
        <begin position="116"/>
        <end position="137"/>
    </location>
</feature>
<evidence type="ECO:0000256" key="1">
    <source>
        <dbReference type="SAM" id="MobiDB-lite"/>
    </source>
</evidence>
<sequence>MPSLIPTWASVKLPPFLTSFPTPSSPSRLLPFPASLSPGRMQRRLAETPWGDTPHGTSDICQADGEQGVDHSAAGEAEEGSANGQPSGTAGGTGKGGTSRPMHPRGKPVQEVAEDEAGHENTMETHEDDVAVREVKRVTGAKRKALAVEEASTDPESEENPPQDKGDHRRESGGSDIDVEGASYHPFAELSEVELQALLMDPGLVPTLENLGVFYKFYEIFFNQLRTDATAWLRRATQRERALTSVNTLLRKLAVAVLACNQFRVIRALLPPCPDKKIEENALEAQLRLEREVRGELTLLFGEDIVPYIQDLKLELLRTAVAASLGFTVTPRVGLRRAPVPELQPGNPFTDRLTEQSIAVSLRVSGRRPLTDIGTMLERRPDINRRIPESSFLRQALAAEAAAAAYGLKHPQAQLPPGGGATAAPSLALDGFNSLSPLLTDVIPPEEVPADAWTTALSAIVEGKAIVVKQWRYYARHASRPQALDSLLRAMTSATQVLADVAAVCQTYPHIAGAKPLQRATRQLKRALSTTWDQLKENPRNAEIIEQILSTSFSSISRPVRQQAAAAAGSDADPEQRLKSVVEAASRPLRRFDPLKTLVVAIAADPGLIQPPTSTPVPGSLTEYLHKCLHDGQKDAKGAPDTTDHTTVAQRSAKQLATPKGQPLEGRHKRSHPVQEEDEDEFEQPEYAGTDDGGFSTGGASGLESAFASDGDPGHAAEIASVPGSTGSEHKRLSLLLDVSAWGEQGAGKKGGEGPQGYSDDTANADAPVAGHAAVSGLSSGSLVLYPETELGPPPPKKARTATHKQEGGKGTPASPSHGEHDIPMGAEEATADAENDLGFPEDWLLQALLDLEGDDGGAPLDVWAEPQTGLPYAPLPEANLILDNLVSLLDAQEDEDGMAEGDEDSHGAAE</sequence>
<dbReference type="EMBL" id="LN714484">
    <property type="protein sequence ID" value="CEL68705.1"/>
    <property type="molecule type" value="Genomic_DNA"/>
</dbReference>
<reference evidence="2" key="1">
    <citation type="journal article" date="2015" name="PLoS ONE">
        <title>Comprehensive Evaluation of Toxoplasma gondii VEG and Neospora caninum LIV Genomes with Tachyzoite Stage Transcriptome and Proteome Defines Novel Transcript Features.</title>
        <authorList>
            <person name="Ramaprasad A."/>
            <person name="Mourier T."/>
            <person name="Naeem R."/>
            <person name="Malas T.B."/>
            <person name="Moussa E."/>
            <person name="Panigrahi A."/>
            <person name="Vermont S.J."/>
            <person name="Otto T.D."/>
            <person name="Wastling J."/>
            <person name="Pain A."/>
        </authorList>
    </citation>
    <scope>NUCLEOTIDE SEQUENCE</scope>
    <source>
        <strain evidence="2">Liverpool</strain>
    </source>
</reference>